<dbReference type="EMBL" id="VTXO01000001">
    <property type="protein sequence ID" value="NOI80290.1"/>
    <property type="molecule type" value="Genomic_DNA"/>
</dbReference>
<protein>
    <recommendedName>
        <fullName evidence="9">Lipopolysaccharide biosynthesis protein</fullName>
    </recommendedName>
</protein>
<comment type="subcellular location">
    <subcellularLocation>
        <location evidence="1">Cell membrane</location>
        <topology evidence="1">Multi-pass membrane protein</topology>
    </subcellularLocation>
</comment>
<accession>A0AAE5GNV4</accession>
<organism evidence="7 8">
    <name type="scientific">Vibrio tubiashii</name>
    <dbReference type="NCBI Taxonomy" id="29498"/>
    <lineage>
        <taxon>Bacteria</taxon>
        <taxon>Pseudomonadati</taxon>
        <taxon>Pseudomonadota</taxon>
        <taxon>Gammaproteobacteria</taxon>
        <taxon>Vibrionales</taxon>
        <taxon>Vibrionaceae</taxon>
        <taxon>Vibrio</taxon>
        <taxon>Vibrio oreintalis group</taxon>
    </lineage>
</organism>
<keyword evidence="2" id="KW-1003">Cell membrane</keyword>
<keyword evidence="3 6" id="KW-0812">Transmembrane</keyword>
<feature type="transmembrane region" description="Helical" evidence="6">
    <location>
        <begin position="12"/>
        <end position="35"/>
    </location>
</feature>
<dbReference type="PANTHER" id="PTHR30250:SF11">
    <property type="entry name" value="O-ANTIGEN TRANSPORTER-RELATED"/>
    <property type="match status" value="1"/>
</dbReference>
<dbReference type="PANTHER" id="PTHR30250">
    <property type="entry name" value="PST FAMILY PREDICTED COLANIC ACID TRANSPORTER"/>
    <property type="match status" value="1"/>
</dbReference>
<reference evidence="7 8" key="1">
    <citation type="submission" date="2019-08" db="EMBL/GenBank/DDBJ databases">
        <title>Draft genome sequencing and comparative genomics of hatchery-associated Vibrios.</title>
        <authorList>
            <person name="Kehlet-Delgado H."/>
            <person name="Mueller R.S."/>
        </authorList>
    </citation>
    <scope>NUCLEOTIDE SEQUENCE [LARGE SCALE GENOMIC DNA]</scope>
    <source>
        <strain evidence="7 8">01-65-5-1</strain>
    </source>
</reference>
<evidence type="ECO:0000256" key="1">
    <source>
        <dbReference type="ARBA" id="ARBA00004651"/>
    </source>
</evidence>
<evidence type="ECO:0000256" key="5">
    <source>
        <dbReference type="ARBA" id="ARBA00023136"/>
    </source>
</evidence>
<evidence type="ECO:0000313" key="7">
    <source>
        <dbReference type="EMBL" id="NOI80290.1"/>
    </source>
</evidence>
<feature type="transmembrane region" description="Helical" evidence="6">
    <location>
        <begin position="41"/>
        <end position="60"/>
    </location>
</feature>
<evidence type="ECO:0000256" key="4">
    <source>
        <dbReference type="ARBA" id="ARBA00022989"/>
    </source>
</evidence>
<feature type="transmembrane region" description="Helical" evidence="6">
    <location>
        <begin position="81"/>
        <end position="105"/>
    </location>
</feature>
<dbReference type="AlphaFoldDB" id="A0AAE5GNV4"/>
<evidence type="ECO:0000256" key="3">
    <source>
        <dbReference type="ARBA" id="ARBA00022692"/>
    </source>
</evidence>
<keyword evidence="4 6" id="KW-1133">Transmembrane helix</keyword>
<dbReference type="GO" id="GO:0005886">
    <property type="term" value="C:plasma membrane"/>
    <property type="evidence" value="ECO:0007669"/>
    <property type="project" value="UniProtKB-SubCell"/>
</dbReference>
<sequence>MPKVNSMYVKLAKLFGGVAIAQAIVFLATPILAKLYGPESFGLFGTFFTISSLLAIIFSLRVDLVISKSQDSCDVEQALSIFLLGLVFFLPACLLIAQLYSYFISPISLSLVLYCVVGGIVLAFFNLSYAFLVYQEGYTAIAKQKVMRALITVAIQFNLVAYLQEGLIVGTLVSYLVTSLIFWNVKPYLCKLEFTVQQISLAYKNHKEIIKFNTLSDVANFVSQQLPMFIAMTLGSSVVAPYFLAERLVRTPIYLIAQSVRPMIMRQLVAASNISQSYFRIVAKLVVLAISLTVIAYVAIYLLFKYFNFPGWQNLDLYLYLITAWAMASLVNTATTPFLTIIKKSSVLFKLEVSALTIKAGGVFLFYFYDFTFVQFVFLFSGFSVFWYCVIFVVCFSKGRAMPNIKVEEAV</sequence>
<feature type="transmembrane region" description="Helical" evidence="6">
    <location>
        <begin position="317"/>
        <end position="335"/>
    </location>
</feature>
<feature type="transmembrane region" description="Helical" evidence="6">
    <location>
        <begin position="281"/>
        <end position="305"/>
    </location>
</feature>
<dbReference type="RefSeq" id="WP_171320906.1">
    <property type="nucleotide sequence ID" value="NZ_VTXO01000001.1"/>
</dbReference>
<feature type="transmembrane region" description="Helical" evidence="6">
    <location>
        <begin position="347"/>
        <end position="369"/>
    </location>
</feature>
<dbReference type="Proteomes" id="UP000572722">
    <property type="component" value="Unassembled WGS sequence"/>
</dbReference>
<gene>
    <name evidence="7" type="ORF">F0237_06375</name>
</gene>
<feature type="transmembrane region" description="Helical" evidence="6">
    <location>
        <begin position="375"/>
        <end position="396"/>
    </location>
</feature>
<evidence type="ECO:0000256" key="2">
    <source>
        <dbReference type="ARBA" id="ARBA00022475"/>
    </source>
</evidence>
<comment type="caution">
    <text evidence="7">The sequence shown here is derived from an EMBL/GenBank/DDBJ whole genome shotgun (WGS) entry which is preliminary data.</text>
</comment>
<evidence type="ECO:0000313" key="8">
    <source>
        <dbReference type="Proteomes" id="UP000572722"/>
    </source>
</evidence>
<evidence type="ECO:0000256" key="6">
    <source>
        <dbReference type="SAM" id="Phobius"/>
    </source>
</evidence>
<name>A0AAE5GNV4_9VIBR</name>
<dbReference type="InterPro" id="IPR050833">
    <property type="entry name" value="Poly_Biosynth_Transport"/>
</dbReference>
<proteinExistence type="predicted"/>
<evidence type="ECO:0008006" key="9">
    <source>
        <dbReference type="Google" id="ProtNLM"/>
    </source>
</evidence>
<feature type="transmembrane region" description="Helical" evidence="6">
    <location>
        <begin position="111"/>
        <end position="134"/>
    </location>
</feature>
<feature type="transmembrane region" description="Helical" evidence="6">
    <location>
        <begin position="226"/>
        <end position="245"/>
    </location>
</feature>
<keyword evidence="5 6" id="KW-0472">Membrane</keyword>